<dbReference type="Proteomes" id="UP001138661">
    <property type="component" value="Unassembled WGS sequence"/>
</dbReference>
<sequence length="120" mass="13555">MIPALLLVALFDVSDPLVVVDGDTVKNRERGRMRIEGIDAPAPDWRAECLPEKLLGVQSKRRMEELVSAGVEIEFLGRFDNFNRPLIHLRLPDGRRVGHVLVEEGLAVPWAGERKDWCKS</sequence>
<evidence type="ECO:0008006" key="3">
    <source>
        <dbReference type="Google" id="ProtNLM"/>
    </source>
</evidence>
<evidence type="ECO:0000313" key="1">
    <source>
        <dbReference type="EMBL" id="MBW4709602.1"/>
    </source>
</evidence>
<evidence type="ECO:0000313" key="2">
    <source>
        <dbReference type="Proteomes" id="UP001138661"/>
    </source>
</evidence>
<comment type="caution">
    <text evidence="1">The sequence shown here is derived from an EMBL/GenBank/DDBJ whole genome shotgun (WGS) entry which is preliminary data.</text>
</comment>
<proteinExistence type="predicted"/>
<gene>
    <name evidence="1" type="ORF">KX928_17585</name>
</gene>
<dbReference type="AlphaFoldDB" id="A0A9X1K4D2"/>
<protein>
    <recommendedName>
        <fullName evidence="3">Nuclease</fullName>
    </recommendedName>
</protein>
<dbReference type="EMBL" id="JAHXDN010000005">
    <property type="protein sequence ID" value="MBW4709602.1"/>
    <property type="molecule type" value="Genomic_DNA"/>
</dbReference>
<dbReference type="RefSeq" id="WP_219505334.1">
    <property type="nucleotide sequence ID" value="NZ_JAHXDN010000005.1"/>
</dbReference>
<accession>A0A9X1K4D2</accession>
<organism evidence="1 2">
    <name type="scientific">Roseobacter insulae</name>
    <dbReference type="NCBI Taxonomy" id="2859783"/>
    <lineage>
        <taxon>Bacteria</taxon>
        <taxon>Pseudomonadati</taxon>
        <taxon>Pseudomonadota</taxon>
        <taxon>Alphaproteobacteria</taxon>
        <taxon>Rhodobacterales</taxon>
        <taxon>Roseobacteraceae</taxon>
        <taxon>Roseobacter</taxon>
    </lineage>
</organism>
<reference evidence="1" key="1">
    <citation type="submission" date="2021-07" db="EMBL/GenBank/DDBJ databases">
        <title>Roseobacter insulae sp. nov., isolated from a tidal flat.</title>
        <authorList>
            <person name="Park S."/>
            <person name="Yoon J.-H."/>
        </authorList>
    </citation>
    <scope>NUCLEOTIDE SEQUENCE</scope>
    <source>
        <strain evidence="1">YSTF-M11</strain>
    </source>
</reference>
<name>A0A9X1K4D2_9RHOB</name>
<keyword evidence="2" id="KW-1185">Reference proteome</keyword>